<dbReference type="AlphaFoldDB" id="A0AAJ0EZS4"/>
<evidence type="ECO:0000256" key="1">
    <source>
        <dbReference type="SAM" id="MobiDB-lite"/>
    </source>
</evidence>
<dbReference type="EMBL" id="MU839861">
    <property type="protein sequence ID" value="KAK1749336.1"/>
    <property type="molecule type" value="Genomic_DNA"/>
</dbReference>
<feature type="region of interest" description="Disordered" evidence="1">
    <location>
        <begin position="20"/>
        <end position="50"/>
    </location>
</feature>
<accession>A0AAJ0EZS4</accession>
<gene>
    <name evidence="2" type="ORF">QBC47DRAFT_408122</name>
</gene>
<protein>
    <submittedName>
        <fullName evidence="2">Uncharacterized protein</fullName>
    </submittedName>
</protein>
<evidence type="ECO:0000313" key="2">
    <source>
        <dbReference type="EMBL" id="KAK1749336.1"/>
    </source>
</evidence>
<evidence type="ECO:0000313" key="3">
    <source>
        <dbReference type="Proteomes" id="UP001239445"/>
    </source>
</evidence>
<feature type="compositionally biased region" description="Basic and acidic residues" evidence="1">
    <location>
        <begin position="20"/>
        <end position="31"/>
    </location>
</feature>
<name>A0AAJ0EZS4_9PEZI</name>
<comment type="caution">
    <text evidence="2">The sequence shown here is derived from an EMBL/GenBank/DDBJ whole genome shotgun (WGS) entry which is preliminary data.</text>
</comment>
<reference evidence="2" key="1">
    <citation type="submission" date="2023-06" db="EMBL/GenBank/DDBJ databases">
        <title>Genome-scale phylogeny and comparative genomics of the fungal order Sordariales.</title>
        <authorList>
            <consortium name="Lawrence Berkeley National Laboratory"/>
            <person name="Hensen N."/>
            <person name="Bonometti L."/>
            <person name="Westerberg I."/>
            <person name="Brannstrom I.O."/>
            <person name="Guillou S."/>
            <person name="Cros-Aarteil S."/>
            <person name="Calhoun S."/>
            <person name="Haridas S."/>
            <person name="Kuo A."/>
            <person name="Mondo S."/>
            <person name="Pangilinan J."/>
            <person name="Riley R."/>
            <person name="Labutti K."/>
            <person name="Andreopoulos B."/>
            <person name="Lipzen A."/>
            <person name="Chen C."/>
            <person name="Yanf M."/>
            <person name="Daum C."/>
            <person name="Ng V."/>
            <person name="Clum A."/>
            <person name="Steindorff A."/>
            <person name="Ohm R."/>
            <person name="Martin F."/>
            <person name="Silar P."/>
            <person name="Natvig D."/>
            <person name="Lalanne C."/>
            <person name="Gautier V."/>
            <person name="Ament-Velasquez S.L."/>
            <person name="Kruys A."/>
            <person name="Hutchinson M.I."/>
            <person name="Powell A.J."/>
            <person name="Barry K."/>
            <person name="Miller A.N."/>
            <person name="Grigoriev I.V."/>
            <person name="Debuchy R."/>
            <person name="Gladieux P."/>
            <person name="Thoren M.H."/>
            <person name="Johannesson H."/>
        </authorList>
    </citation>
    <scope>NUCLEOTIDE SEQUENCE</scope>
    <source>
        <strain evidence="2">PSN4</strain>
    </source>
</reference>
<proteinExistence type="predicted"/>
<sequence>MDQNPLGDREKALENQYIREKEKQMAKDRAAKAQAAKDTTKQTQDAGQKT</sequence>
<dbReference type="Proteomes" id="UP001239445">
    <property type="component" value="Unassembled WGS sequence"/>
</dbReference>
<feature type="compositionally biased region" description="Low complexity" evidence="1">
    <location>
        <begin position="32"/>
        <end position="50"/>
    </location>
</feature>
<keyword evidence="3" id="KW-1185">Reference proteome</keyword>
<organism evidence="2 3">
    <name type="scientific">Echria macrotheca</name>
    <dbReference type="NCBI Taxonomy" id="438768"/>
    <lineage>
        <taxon>Eukaryota</taxon>
        <taxon>Fungi</taxon>
        <taxon>Dikarya</taxon>
        <taxon>Ascomycota</taxon>
        <taxon>Pezizomycotina</taxon>
        <taxon>Sordariomycetes</taxon>
        <taxon>Sordariomycetidae</taxon>
        <taxon>Sordariales</taxon>
        <taxon>Schizotheciaceae</taxon>
        <taxon>Echria</taxon>
    </lineage>
</organism>